<reference evidence="1 2" key="1">
    <citation type="submission" date="2013-06" db="EMBL/GenBank/DDBJ databases">
        <title>The Genome Sequence of Campylobacter ureolyticus ACS-301-V-SCH3B.</title>
        <authorList>
            <consortium name="The Broad Institute Genomics Platform"/>
            <person name="Earl A."/>
            <person name="Ward D."/>
            <person name="Feldgarden M."/>
            <person name="Gevers D."/>
            <person name="Saerens B."/>
            <person name="Vaneechoutte M."/>
            <person name="Walker B."/>
            <person name="Young S."/>
            <person name="Zeng Q."/>
            <person name="Gargeya S."/>
            <person name="Fitzgerald M."/>
            <person name="Haas B."/>
            <person name="Abouelleil A."/>
            <person name="Allen A.W."/>
            <person name="Alvarado L."/>
            <person name="Arachchi H.M."/>
            <person name="Berlin A.M."/>
            <person name="Chapman S.B."/>
            <person name="Gainer-Dewar J."/>
            <person name="Goldberg J."/>
            <person name="Griggs A."/>
            <person name="Gujja S."/>
            <person name="Hansen M."/>
            <person name="Howarth C."/>
            <person name="Imamovic A."/>
            <person name="Ireland A."/>
            <person name="Larimer J."/>
            <person name="McCowan C."/>
            <person name="Murphy C."/>
            <person name="Pearson M."/>
            <person name="Poon T.W."/>
            <person name="Priest M."/>
            <person name="Roberts A."/>
            <person name="Saif S."/>
            <person name="Shea T."/>
            <person name="Sisk P."/>
            <person name="Sykes S."/>
            <person name="Wortman J."/>
            <person name="Nusbaum C."/>
            <person name="Birren B."/>
        </authorList>
    </citation>
    <scope>NUCLEOTIDE SEQUENCE [LARGE SCALE GENOMIC DNA]</scope>
    <source>
        <strain evidence="1 2">ACS-301-V-Sch3b</strain>
    </source>
</reference>
<protein>
    <submittedName>
        <fullName evidence="1">Uncharacterized protein</fullName>
    </submittedName>
</protein>
<dbReference type="AlphaFoldDB" id="S3XIX7"/>
<evidence type="ECO:0000313" key="2">
    <source>
        <dbReference type="Proteomes" id="UP000014539"/>
    </source>
</evidence>
<dbReference type="HOGENOM" id="CLU_3150611_0_0_7"/>
<name>S3XIX7_9BACT</name>
<sequence length="48" mass="5244">MTPYSFAVMFGRGEVASYLASKSENKSLFKKLSVKISSPLSLNLATML</sequence>
<accession>S3XIX7</accession>
<dbReference type="EMBL" id="AGYD01000002">
    <property type="protein sequence ID" value="EPH10046.1"/>
    <property type="molecule type" value="Genomic_DNA"/>
</dbReference>
<keyword evidence="2" id="KW-1185">Reference proteome</keyword>
<comment type="caution">
    <text evidence="1">The sequence shown here is derived from an EMBL/GenBank/DDBJ whole genome shotgun (WGS) entry which is preliminary data.</text>
</comment>
<gene>
    <name evidence="1" type="ORF">HMPREF9309_00351</name>
</gene>
<organism evidence="1 2">
    <name type="scientific">Campylobacter ureolyticus ACS-301-V-Sch3b</name>
    <dbReference type="NCBI Taxonomy" id="883165"/>
    <lineage>
        <taxon>Bacteria</taxon>
        <taxon>Pseudomonadati</taxon>
        <taxon>Campylobacterota</taxon>
        <taxon>Epsilonproteobacteria</taxon>
        <taxon>Campylobacterales</taxon>
        <taxon>Campylobacteraceae</taxon>
        <taxon>Campylobacter</taxon>
    </lineage>
</organism>
<dbReference type="Proteomes" id="UP000014539">
    <property type="component" value="Unassembled WGS sequence"/>
</dbReference>
<evidence type="ECO:0000313" key="1">
    <source>
        <dbReference type="EMBL" id="EPH10046.1"/>
    </source>
</evidence>
<proteinExistence type="predicted"/>